<evidence type="ECO:0000313" key="4">
    <source>
        <dbReference type="Proteomes" id="UP001203207"/>
    </source>
</evidence>
<dbReference type="InterPro" id="IPR055997">
    <property type="entry name" value="DUF7575"/>
</dbReference>
<evidence type="ECO:0000313" key="3">
    <source>
        <dbReference type="EMBL" id="MCL9815475.1"/>
    </source>
</evidence>
<dbReference type="Proteomes" id="UP001203207">
    <property type="component" value="Unassembled WGS sequence"/>
</dbReference>
<keyword evidence="4" id="KW-1185">Reference proteome</keyword>
<dbReference type="Pfam" id="PF24460">
    <property type="entry name" value="DUF7575"/>
    <property type="match status" value="1"/>
</dbReference>
<keyword evidence="1" id="KW-0812">Transmembrane</keyword>
<dbReference type="RefSeq" id="WP_250582269.1">
    <property type="nucleotide sequence ID" value="NZ_JAKRVX010000001.1"/>
</dbReference>
<evidence type="ECO:0000256" key="1">
    <source>
        <dbReference type="SAM" id="Phobius"/>
    </source>
</evidence>
<feature type="transmembrane region" description="Helical" evidence="1">
    <location>
        <begin position="76"/>
        <end position="96"/>
    </location>
</feature>
<evidence type="ECO:0000259" key="2">
    <source>
        <dbReference type="Pfam" id="PF24460"/>
    </source>
</evidence>
<dbReference type="AlphaFoldDB" id="A0AAE3FUP8"/>
<sequence>MDDTRRKALITLIVAAIPGYLGLAGVGHAYLRQWRRSIVWFLLGIGSAVALIFYYVEDPAAIEVTDPAAVPIEVTIPLLVIITLSVLDAFFLAISLGREQKEELAREEAGEDVQAAPNCPNCRKEVDPELDFCPWCTIEFEQPPEEEKPTSQNELEK</sequence>
<protein>
    <submittedName>
        <fullName evidence="3">Zinc ribbon domain-containing protein</fullName>
    </submittedName>
</protein>
<reference evidence="3" key="1">
    <citation type="journal article" date="2022" name="Syst. Appl. Microbiol.">
        <title>Natronocalculus amylovorans gen. nov., sp. nov., and Natranaeroarchaeum aerophilus sp. nov., dominant culturable amylolytic natronoarchaea from hypersaline soda lakes in southwestern Siberia.</title>
        <authorList>
            <person name="Sorokin D.Y."/>
            <person name="Elcheninov A.G."/>
            <person name="Khizhniak T.V."/>
            <person name="Koenen M."/>
            <person name="Bale N.J."/>
            <person name="Damste J.S.S."/>
            <person name="Kublanov I.V."/>
        </authorList>
    </citation>
    <scope>NUCLEOTIDE SEQUENCE</scope>
    <source>
        <strain evidence="3">AArc-St2</strain>
    </source>
</reference>
<organism evidence="3 4">
    <name type="scientific">Natronocalculus amylovorans</name>
    <dbReference type="NCBI Taxonomy" id="2917812"/>
    <lineage>
        <taxon>Archaea</taxon>
        <taxon>Methanobacteriati</taxon>
        <taxon>Methanobacteriota</taxon>
        <taxon>Stenosarchaea group</taxon>
        <taxon>Halobacteria</taxon>
        <taxon>Halobacteriales</taxon>
        <taxon>Haloferacaceae</taxon>
        <taxon>Natronocalculus</taxon>
    </lineage>
</organism>
<feature type="domain" description="DUF7575" evidence="2">
    <location>
        <begin position="115"/>
        <end position="141"/>
    </location>
</feature>
<feature type="transmembrane region" description="Helical" evidence="1">
    <location>
        <begin position="12"/>
        <end position="31"/>
    </location>
</feature>
<accession>A0AAE3FUP8</accession>
<proteinExistence type="predicted"/>
<comment type="caution">
    <text evidence="3">The sequence shown here is derived from an EMBL/GenBank/DDBJ whole genome shotgun (WGS) entry which is preliminary data.</text>
</comment>
<keyword evidence="1" id="KW-1133">Transmembrane helix</keyword>
<reference evidence="3" key="2">
    <citation type="submission" date="2022-02" db="EMBL/GenBank/DDBJ databases">
        <authorList>
            <person name="Elcheninov A.G."/>
            <person name="Sorokin D.Y."/>
            <person name="Kublanov I.V."/>
        </authorList>
    </citation>
    <scope>NUCLEOTIDE SEQUENCE</scope>
    <source>
        <strain evidence="3">AArc-St2</strain>
    </source>
</reference>
<dbReference type="EMBL" id="JAKRVX010000001">
    <property type="protein sequence ID" value="MCL9815475.1"/>
    <property type="molecule type" value="Genomic_DNA"/>
</dbReference>
<feature type="transmembrane region" description="Helical" evidence="1">
    <location>
        <begin position="38"/>
        <end position="56"/>
    </location>
</feature>
<name>A0AAE3FUP8_9EURY</name>
<keyword evidence="1" id="KW-0472">Membrane</keyword>
<gene>
    <name evidence="3" type="ORF">AArcSt2_00805</name>
</gene>